<keyword evidence="3" id="KW-0813">Transport</keyword>
<keyword evidence="7" id="KW-0653">Protein transport</keyword>
<keyword evidence="6 10" id="KW-0812">Transmembrane</keyword>
<comment type="subcellular location">
    <subcellularLocation>
        <location evidence="1">Cell inner membrane</location>
        <topology evidence="1">Single-pass membrane protein</topology>
        <orientation evidence="1">Periplasmic side</orientation>
    </subcellularLocation>
</comment>
<name>A0ABR4YJ41_9BACT</name>
<evidence type="ECO:0000256" key="2">
    <source>
        <dbReference type="ARBA" id="ARBA00006555"/>
    </source>
</evidence>
<evidence type="ECO:0000256" key="9">
    <source>
        <dbReference type="ARBA" id="ARBA00023136"/>
    </source>
</evidence>
<feature type="transmembrane region" description="Helical" evidence="10">
    <location>
        <begin position="16"/>
        <end position="36"/>
    </location>
</feature>
<feature type="domain" description="TonB C-terminal" evidence="11">
    <location>
        <begin position="137"/>
        <end position="228"/>
    </location>
</feature>
<sequence length="228" mass="25781">MEVKKSKKADLENRRGLFMEIGLIVALAAVIIMFSVSQREKVVEVMAPVATVDEVEMIDVTTEKEPEPEPVQHQQTVAVITDVLNVVRNDTKIETSIGWVDFEDEDIEIAPIQVETEEIEEETIFIVADQKPSFQGGDLNVFRNWVQARLSYPPLAQENNIQGTVTVKFVVEKDGRLTNIQVLKSPDKTLSDEAVSVLSKSPKWEPARQRDVPVRFSYTMPIVFKLQN</sequence>
<dbReference type="PRINTS" id="PR01374">
    <property type="entry name" value="TONBPROTEIN"/>
</dbReference>
<dbReference type="PANTHER" id="PTHR33446:SF2">
    <property type="entry name" value="PROTEIN TONB"/>
    <property type="match status" value="1"/>
</dbReference>
<accession>A0ABR4YJ41</accession>
<evidence type="ECO:0000259" key="11">
    <source>
        <dbReference type="PROSITE" id="PS52015"/>
    </source>
</evidence>
<evidence type="ECO:0000256" key="3">
    <source>
        <dbReference type="ARBA" id="ARBA00022448"/>
    </source>
</evidence>
<gene>
    <name evidence="12" type="ORF">LG35_05130</name>
</gene>
<keyword evidence="8 10" id="KW-1133">Transmembrane helix</keyword>
<comment type="caution">
    <text evidence="12">The sequence shown here is derived from an EMBL/GenBank/DDBJ whole genome shotgun (WGS) entry which is preliminary data.</text>
</comment>
<dbReference type="InterPro" id="IPR051045">
    <property type="entry name" value="TonB-dependent_transducer"/>
</dbReference>
<proteinExistence type="inferred from homology"/>
<keyword evidence="13" id="KW-1185">Reference proteome</keyword>
<evidence type="ECO:0000313" key="13">
    <source>
        <dbReference type="Proteomes" id="UP000030889"/>
    </source>
</evidence>
<reference evidence="12 13" key="1">
    <citation type="submission" date="2014-09" db="EMBL/GenBank/DDBJ databases">
        <title>Alistipes sp. 627, sp. nov., a novel member of the family Rikenellaceae isolated from human faeces.</title>
        <authorList>
            <person name="Shkoporov A.N."/>
            <person name="Chaplin A.V."/>
            <person name="Motuzova O.V."/>
            <person name="Kafarskaia L.I."/>
            <person name="Khokhlova E.V."/>
            <person name="Efimov B.A."/>
        </authorList>
    </citation>
    <scope>NUCLEOTIDE SEQUENCE [LARGE SCALE GENOMIC DNA]</scope>
    <source>
        <strain evidence="12 13">627</strain>
    </source>
</reference>
<dbReference type="PANTHER" id="PTHR33446">
    <property type="entry name" value="PROTEIN TONB-RELATED"/>
    <property type="match status" value="1"/>
</dbReference>
<evidence type="ECO:0000256" key="4">
    <source>
        <dbReference type="ARBA" id="ARBA00022475"/>
    </source>
</evidence>
<dbReference type="SUPFAM" id="SSF74653">
    <property type="entry name" value="TolA/TonB C-terminal domain"/>
    <property type="match status" value="1"/>
</dbReference>
<dbReference type="NCBIfam" id="TIGR01352">
    <property type="entry name" value="tonB_Cterm"/>
    <property type="match status" value="1"/>
</dbReference>
<dbReference type="EMBL" id="JRGF01000005">
    <property type="protein sequence ID" value="KHE42275.1"/>
    <property type="molecule type" value="Genomic_DNA"/>
</dbReference>
<evidence type="ECO:0000256" key="10">
    <source>
        <dbReference type="SAM" id="Phobius"/>
    </source>
</evidence>
<evidence type="ECO:0000256" key="6">
    <source>
        <dbReference type="ARBA" id="ARBA00022692"/>
    </source>
</evidence>
<keyword evidence="5" id="KW-0997">Cell inner membrane</keyword>
<organism evidence="12 13">
    <name type="scientific">Alistipes inops</name>
    <dbReference type="NCBI Taxonomy" id="1501391"/>
    <lineage>
        <taxon>Bacteria</taxon>
        <taxon>Pseudomonadati</taxon>
        <taxon>Bacteroidota</taxon>
        <taxon>Bacteroidia</taxon>
        <taxon>Bacteroidales</taxon>
        <taxon>Rikenellaceae</taxon>
        <taxon>Alistipes</taxon>
    </lineage>
</organism>
<dbReference type="InterPro" id="IPR003538">
    <property type="entry name" value="TonB"/>
</dbReference>
<keyword evidence="4" id="KW-1003">Cell membrane</keyword>
<evidence type="ECO:0000256" key="7">
    <source>
        <dbReference type="ARBA" id="ARBA00022927"/>
    </source>
</evidence>
<evidence type="ECO:0000256" key="5">
    <source>
        <dbReference type="ARBA" id="ARBA00022519"/>
    </source>
</evidence>
<comment type="similarity">
    <text evidence="2">Belongs to the TonB family.</text>
</comment>
<dbReference type="InterPro" id="IPR006260">
    <property type="entry name" value="TonB/TolA_C"/>
</dbReference>
<dbReference type="PROSITE" id="PS52015">
    <property type="entry name" value="TONB_CTD"/>
    <property type="match status" value="1"/>
</dbReference>
<dbReference type="Gene3D" id="3.30.1150.10">
    <property type="match status" value="1"/>
</dbReference>
<dbReference type="Pfam" id="PF03544">
    <property type="entry name" value="TonB_C"/>
    <property type="match status" value="1"/>
</dbReference>
<keyword evidence="9 10" id="KW-0472">Membrane</keyword>
<dbReference type="Proteomes" id="UP000030889">
    <property type="component" value="Unassembled WGS sequence"/>
</dbReference>
<evidence type="ECO:0000256" key="8">
    <source>
        <dbReference type="ARBA" id="ARBA00022989"/>
    </source>
</evidence>
<protein>
    <submittedName>
        <fullName evidence="12">Energy transducer TonB</fullName>
    </submittedName>
</protein>
<evidence type="ECO:0000313" key="12">
    <source>
        <dbReference type="EMBL" id="KHE42275.1"/>
    </source>
</evidence>
<dbReference type="InterPro" id="IPR037682">
    <property type="entry name" value="TonB_C"/>
</dbReference>
<dbReference type="RefSeq" id="WP_035472845.1">
    <property type="nucleotide sequence ID" value="NZ_JRGF01000005.1"/>
</dbReference>
<evidence type="ECO:0000256" key="1">
    <source>
        <dbReference type="ARBA" id="ARBA00004383"/>
    </source>
</evidence>